<accession>A0ACB9M5V3</accession>
<dbReference type="Proteomes" id="UP001057402">
    <property type="component" value="Chromosome 10"/>
</dbReference>
<protein>
    <submittedName>
        <fullName evidence="1">Uncharacterized protein</fullName>
    </submittedName>
</protein>
<reference evidence="2" key="1">
    <citation type="journal article" date="2023" name="Front. Plant Sci.">
        <title>Chromosomal-level genome assembly of Melastoma candidum provides insights into trichome evolution.</title>
        <authorList>
            <person name="Zhong Y."/>
            <person name="Wu W."/>
            <person name="Sun C."/>
            <person name="Zou P."/>
            <person name="Liu Y."/>
            <person name="Dai S."/>
            <person name="Zhou R."/>
        </authorList>
    </citation>
    <scope>NUCLEOTIDE SEQUENCE [LARGE SCALE GENOMIC DNA]</scope>
</reference>
<keyword evidence="2" id="KW-1185">Reference proteome</keyword>
<name>A0ACB9M5V3_9MYRT</name>
<dbReference type="EMBL" id="CM042889">
    <property type="protein sequence ID" value="KAI4319648.1"/>
    <property type="molecule type" value="Genomic_DNA"/>
</dbReference>
<evidence type="ECO:0000313" key="1">
    <source>
        <dbReference type="EMBL" id="KAI4319648.1"/>
    </source>
</evidence>
<gene>
    <name evidence="1" type="ORF">MLD38_033225</name>
</gene>
<organism evidence="1 2">
    <name type="scientific">Melastoma candidum</name>
    <dbReference type="NCBI Taxonomy" id="119954"/>
    <lineage>
        <taxon>Eukaryota</taxon>
        <taxon>Viridiplantae</taxon>
        <taxon>Streptophyta</taxon>
        <taxon>Embryophyta</taxon>
        <taxon>Tracheophyta</taxon>
        <taxon>Spermatophyta</taxon>
        <taxon>Magnoliopsida</taxon>
        <taxon>eudicotyledons</taxon>
        <taxon>Gunneridae</taxon>
        <taxon>Pentapetalae</taxon>
        <taxon>rosids</taxon>
        <taxon>malvids</taxon>
        <taxon>Myrtales</taxon>
        <taxon>Melastomataceae</taxon>
        <taxon>Melastomatoideae</taxon>
        <taxon>Melastomateae</taxon>
        <taxon>Melastoma</taxon>
    </lineage>
</organism>
<sequence length="434" mass="50699">MIGRIHSHTRLAFAVCSSNSHPSRFPFGPFNSAAQRRWKKPADTARTRLEDRTMDSKLDKLMTRLNALDDVLRVHSLMSARRRGPFVSLQRMSRWKNIIGLNIEVTRFVRKYPHVFWVFPHPKRRNLCCRVRARMHDLIEEERVAIRESELDGVMRVRKLLMMSVTGRLRVHALRLIRRDLGLPEDFRDSVLVKYGDYFRLVDLEVVELVPRDDEEFGTAKVEEWREWEYREKWLSENETRFAFPIGFPTGYRIVAGFKEKLRNWQMLPYVKPYEKVEEGERSHSRGAVARFEKRVVGILHELLSLTVEKRIAVERLAHFRRDLAFPINIQELLLKHPGIFYVSTKRGVLTVFLREAYDKGRLLNPGPVYTVRSKMLELISSGRRNTKGLSGCEESGDEVHDTGAVVAENPRGRDGEWAVPILNRLRKSKGDEL</sequence>
<evidence type="ECO:0000313" key="2">
    <source>
        <dbReference type="Proteomes" id="UP001057402"/>
    </source>
</evidence>
<proteinExistence type="predicted"/>
<comment type="caution">
    <text evidence="1">The sequence shown here is derived from an EMBL/GenBank/DDBJ whole genome shotgun (WGS) entry which is preliminary data.</text>
</comment>